<evidence type="ECO:0000313" key="1">
    <source>
        <dbReference type="EMBL" id="KAK5981132.1"/>
    </source>
</evidence>
<evidence type="ECO:0000313" key="2">
    <source>
        <dbReference type="Proteomes" id="UP001331761"/>
    </source>
</evidence>
<dbReference type="AlphaFoldDB" id="A0AAN8FU99"/>
<name>A0AAN8FU99_TRICO</name>
<proteinExistence type="predicted"/>
<reference evidence="1 2" key="1">
    <citation type="submission" date="2019-10" db="EMBL/GenBank/DDBJ databases">
        <title>Assembly and Annotation for the nematode Trichostrongylus colubriformis.</title>
        <authorList>
            <person name="Martin J."/>
        </authorList>
    </citation>
    <scope>NUCLEOTIDE SEQUENCE [LARGE SCALE GENOMIC DNA]</scope>
    <source>
        <strain evidence="1">G859</strain>
        <tissue evidence="1">Whole worm</tissue>
    </source>
</reference>
<protein>
    <submittedName>
        <fullName evidence="1">Uncharacterized protein</fullName>
    </submittedName>
</protein>
<sequence length="136" mass="15242">MRELPLVASILGGVPAIVEQLPRDNDRAILIREHVLRTLHKTLSNVLNIAKLKKLRSDGRESPLTGPIVGYFCINYTLVSGSIMDLIIIRNERFLKGLGVGPRRAMPLHRRLPLAGSSMLRYVRQTLILDLLGKEL</sequence>
<organism evidence="1 2">
    <name type="scientific">Trichostrongylus colubriformis</name>
    <name type="common">Black scour worm</name>
    <dbReference type="NCBI Taxonomy" id="6319"/>
    <lineage>
        <taxon>Eukaryota</taxon>
        <taxon>Metazoa</taxon>
        <taxon>Ecdysozoa</taxon>
        <taxon>Nematoda</taxon>
        <taxon>Chromadorea</taxon>
        <taxon>Rhabditida</taxon>
        <taxon>Rhabditina</taxon>
        <taxon>Rhabditomorpha</taxon>
        <taxon>Strongyloidea</taxon>
        <taxon>Trichostrongylidae</taxon>
        <taxon>Trichostrongylus</taxon>
    </lineage>
</organism>
<dbReference type="Proteomes" id="UP001331761">
    <property type="component" value="Unassembled WGS sequence"/>
</dbReference>
<comment type="caution">
    <text evidence="1">The sequence shown here is derived from an EMBL/GenBank/DDBJ whole genome shotgun (WGS) entry which is preliminary data.</text>
</comment>
<keyword evidence="2" id="KW-1185">Reference proteome</keyword>
<gene>
    <name evidence="1" type="ORF">GCK32_009193</name>
</gene>
<accession>A0AAN8FU99</accession>
<dbReference type="EMBL" id="WIXE01006617">
    <property type="protein sequence ID" value="KAK5981132.1"/>
    <property type="molecule type" value="Genomic_DNA"/>
</dbReference>